<evidence type="ECO:0000313" key="3">
    <source>
        <dbReference type="Proteomes" id="UP000261031"/>
    </source>
</evidence>
<proteinExistence type="predicted"/>
<protein>
    <recommendedName>
        <fullName evidence="4">Transposase</fullName>
    </recommendedName>
</protein>
<comment type="caution">
    <text evidence="2">The sequence shown here is derived from an EMBL/GenBank/DDBJ whole genome shotgun (WGS) entry which is preliminary data.</text>
</comment>
<feature type="region of interest" description="Disordered" evidence="1">
    <location>
        <begin position="41"/>
        <end position="82"/>
    </location>
</feature>
<sequence>MESLRILLFRLTECGLGLDRDLNAAISIRVAGSAPETLNVHGGDGRWAGSDQANAGSREARTKTSRKRRKAWSWCPQERHAN</sequence>
<reference evidence="2 3" key="1">
    <citation type="submission" date="2018-08" db="EMBL/GenBank/DDBJ databases">
        <title>A genome reference for cultivated species of the human gut microbiota.</title>
        <authorList>
            <person name="Zou Y."/>
            <person name="Xue W."/>
            <person name="Luo G."/>
        </authorList>
    </citation>
    <scope>NUCLEOTIDE SEQUENCE [LARGE SCALE GENOMIC DNA]</scope>
    <source>
        <strain evidence="2 3">OF05-12</strain>
    </source>
</reference>
<gene>
    <name evidence="2" type="ORF">DXA79_03115</name>
</gene>
<name>A0A3E5HNT3_BIFPS</name>
<dbReference type="AlphaFoldDB" id="A0A3E5HNT3"/>
<evidence type="ECO:0000256" key="1">
    <source>
        <dbReference type="SAM" id="MobiDB-lite"/>
    </source>
</evidence>
<dbReference type="Proteomes" id="UP000261031">
    <property type="component" value="Unassembled WGS sequence"/>
</dbReference>
<evidence type="ECO:0008006" key="4">
    <source>
        <dbReference type="Google" id="ProtNLM"/>
    </source>
</evidence>
<organism evidence="2 3">
    <name type="scientific">Bifidobacterium pseudocatenulatum</name>
    <dbReference type="NCBI Taxonomy" id="28026"/>
    <lineage>
        <taxon>Bacteria</taxon>
        <taxon>Bacillati</taxon>
        <taxon>Actinomycetota</taxon>
        <taxon>Actinomycetes</taxon>
        <taxon>Bifidobacteriales</taxon>
        <taxon>Bifidobacteriaceae</taxon>
        <taxon>Bifidobacterium</taxon>
    </lineage>
</organism>
<accession>A0A3E5HNT3</accession>
<evidence type="ECO:0000313" key="2">
    <source>
        <dbReference type="EMBL" id="RGP03493.1"/>
    </source>
</evidence>
<dbReference type="EMBL" id="QSWD01000002">
    <property type="protein sequence ID" value="RGP03493.1"/>
    <property type="molecule type" value="Genomic_DNA"/>
</dbReference>